<dbReference type="OrthoDB" id="1452822at2"/>
<dbReference type="Gene3D" id="3.55.50.30">
    <property type="match status" value="1"/>
</dbReference>
<evidence type="ECO:0000259" key="2">
    <source>
        <dbReference type="Pfam" id="PF04773"/>
    </source>
</evidence>
<evidence type="ECO:0000313" key="4">
    <source>
        <dbReference type="EMBL" id="THU40393.1"/>
    </source>
</evidence>
<keyword evidence="1" id="KW-1133">Transmembrane helix</keyword>
<organism evidence="4 5">
    <name type="scientific">Niastella caeni</name>
    <dbReference type="NCBI Taxonomy" id="2569763"/>
    <lineage>
        <taxon>Bacteria</taxon>
        <taxon>Pseudomonadati</taxon>
        <taxon>Bacteroidota</taxon>
        <taxon>Chitinophagia</taxon>
        <taxon>Chitinophagales</taxon>
        <taxon>Chitinophagaceae</taxon>
        <taxon>Niastella</taxon>
    </lineage>
</organism>
<dbReference type="PANTHER" id="PTHR30273">
    <property type="entry name" value="PERIPLASMIC SIGNAL SENSOR AND SIGMA FACTOR ACTIVATOR FECR-RELATED"/>
    <property type="match status" value="1"/>
</dbReference>
<name>A0A4S8HXF4_9BACT</name>
<dbReference type="PANTHER" id="PTHR30273:SF2">
    <property type="entry name" value="PROTEIN FECR"/>
    <property type="match status" value="1"/>
</dbReference>
<dbReference type="InterPro" id="IPR006860">
    <property type="entry name" value="FecR"/>
</dbReference>
<evidence type="ECO:0000256" key="1">
    <source>
        <dbReference type="SAM" id="Phobius"/>
    </source>
</evidence>
<dbReference type="GO" id="GO:0016989">
    <property type="term" value="F:sigma factor antagonist activity"/>
    <property type="evidence" value="ECO:0007669"/>
    <property type="project" value="TreeGrafter"/>
</dbReference>
<dbReference type="Pfam" id="PF04773">
    <property type="entry name" value="FecR"/>
    <property type="match status" value="1"/>
</dbReference>
<feature type="domain" description="FecR protein" evidence="2">
    <location>
        <begin position="125"/>
        <end position="215"/>
    </location>
</feature>
<sequence>MNEKEHMVHLIAKQLQGLATAQEAEELQRWLKSDAACQQEYDDMVLIWQKSGPLLANPQFNADIAWLKLDDKIAHANPKTKLPFHTIISFLFSSTQRTAAVVLVLVLIAGGGYWWYQKAQWQTFTAAAKNETFTLPDQSVVLVRKGSSIKYRKTFNKKERQVQLSGEAFFQVQPNENQPFLVATPNAEVKVLGTSFLVNSTESTDEVVVVTGKVNVTAKKESNNQITITKGQRAVLDHARFFHSPVTDSNFIAWKTGMLNFNNTALPKVLQDIAHYYGIQIELAPALHAIAHTFHVTVQFNNQPLAQALEEIALITGLQVKKEKDKVTFYRN</sequence>
<dbReference type="EMBL" id="STFF01000002">
    <property type="protein sequence ID" value="THU40393.1"/>
    <property type="molecule type" value="Genomic_DNA"/>
</dbReference>
<evidence type="ECO:0000313" key="5">
    <source>
        <dbReference type="Proteomes" id="UP000306918"/>
    </source>
</evidence>
<dbReference type="Proteomes" id="UP000306918">
    <property type="component" value="Unassembled WGS sequence"/>
</dbReference>
<gene>
    <name evidence="4" type="ORF">FAM09_11040</name>
</gene>
<keyword evidence="1" id="KW-0812">Transmembrane</keyword>
<feature type="domain" description="Protein FecR C-terminal" evidence="3">
    <location>
        <begin position="259"/>
        <end position="328"/>
    </location>
</feature>
<dbReference type="Pfam" id="PF16344">
    <property type="entry name" value="FecR_C"/>
    <property type="match status" value="1"/>
</dbReference>
<dbReference type="Gene3D" id="2.60.120.1440">
    <property type="match status" value="1"/>
</dbReference>
<keyword evidence="1" id="KW-0472">Membrane</keyword>
<dbReference type="AlphaFoldDB" id="A0A4S8HXF4"/>
<dbReference type="InterPro" id="IPR032508">
    <property type="entry name" value="FecR_C"/>
</dbReference>
<comment type="caution">
    <text evidence="4">The sequence shown here is derived from an EMBL/GenBank/DDBJ whole genome shotgun (WGS) entry which is preliminary data.</text>
</comment>
<reference evidence="4 5" key="1">
    <citation type="submission" date="2019-04" db="EMBL/GenBank/DDBJ databases">
        <title>Niastella caeni sp. nov., isolated from activated sludge.</title>
        <authorList>
            <person name="Sheng M."/>
        </authorList>
    </citation>
    <scope>NUCLEOTIDE SEQUENCE [LARGE SCALE GENOMIC DNA]</scope>
    <source>
        <strain evidence="4 5">HX-2-15</strain>
    </source>
</reference>
<feature type="transmembrane region" description="Helical" evidence="1">
    <location>
        <begin position="98"/>
        <end position="116"/>
    </location>
</feature>
<accession>A0A4S8HXF4</accession>
<dbReference type="PIRSF" id="PIRSF018266">
    <property type="entry name" value="FecR"/>
    <property type="match status" value="1"/>
</dbReference>
<keyword evidence="5" id="KW-1185">Reference proteome</keyword>
<proteinExistence type="predicted"/>
<protein>
    <submittedName>
        <fullName evidence="4">DUF4974 domain-containing protein</fullName>
    </submittedName>
</protein>
<dbReference type="InterPro" id="IPR012373">
    <property type="entry name" value="Ferrdict_sens_TM"/>
</dbReference>
<evidence type="ECO:0000259" key="3">
    <source>
        <dbReference type="Pfam" id="PF16344"/>
    </source>
</evidence>